<reference evidence="1 2" key="1">
    <citation type="journal article" date="2022" name="Plant J.">
        <title>Chromosome-level genome of Camellia lanceoleosa provides a valuable resource for understanding genome evolution and self-incompatibility.</title>
        <authorList>
            <person name="Gong W."/>
            <person name="Xiao S."/>
            <person name="Wang L."/>
            <person name="Liao Z."/>
            <person name="Chang Y."/>
            <person name="Mo W."/>
            <person name="Hu G."/>
            <person name="Li W."/>
            <person name="Zhao G."/>
            <person name="Zhu H."/>
            <person name="Hu X."/>
            <person name="Ji K."/>
            <person name="Xiang X."/>
            <person name="Song Q."/>
            <person name="Yuan D."/>
            <person name="Jin S."/>
            <person name="Zhang L."/>
        </authorList>
    </citation>
    <scope>NUCLEOTIDE SEQUENCE [LARGE SCALE GENOMIC DNA]</scope>
    <source>
        <strain evidence="1">SQ_2022a</strain>
    </source>
</reference>
<evidence type="ECO:0000313" key="1">
    <source>
        <dbReference type="EMBL" id="KAI8006201.1"/>
    </source>
</evidence>
<gene>
    <name evidence="1" type="ORF">LOK49_LG07G03633</name>
</gene>
<name>A0ACC0H1C8_9ERIC</name>
<comment type="caution">
    <text evidence="1">The sequence shown here is derived from an EMBL/GenBank/DDBJ whole genome shotgun (WGS) entry which is preliminary data.</text>
</comment>
<keyword evidence="2" id="KW-1185">Reference proteome</keyword>
<dbReference type="Proteomes" id="UP001060215">
    <property type="component" value="Chromosome 7"/>
</dbReference>
<sequence>MRELPYKETQLDPERSVDVSHTKERSISPRYLIMGERRRKAENPGLATSGCKSGAALHLNESDEINGRESPTLSLDCHPFHFQPPSPTDDPYPHPQPPLPSPTPAFPSSDHTPLFPSSSATLTAPDPPTGGLGLQEHYEGEGEGCRAAGEHKGRPREGCNAWEGIQGEKGRAAVGWPVVGRGQMQRSGGGGDQKWW</sequence>
<protein>
    <submittedName>
        <fullName evidence="1">Uncharacterized protein</fullName>
    </submittedName>
</protein>
<accession>A0ACC0H1C8</accession>
<organism evidence="1 2">
    <name type="scientific">Camellia lanceoleosa</name>
    <dbReference type="NCBI Taxonomy" id="1840588"/>
    <lineage>
        <taxon>Eukaryota</taxon>
        <taxon>Viridiplantae</taxon>
        <taxon>Streptophyta</taxon>
        <taxon>Embryophyta</taxon>
        <taxon>Tracheophyta</taxon>
        <taxon>Spermatophyta</taxon>
        <taxon>Magnoliopsida</taxon>
        <taxon>eudicotyledons</taxon>
        <taxon>Gunneridae</taxon>
        <taxon>Pentapetalae</taxon>
        <taxon>asterids</taxon>
        <taxon>Ericales</taxon>
        <taxon>Theaceae</taxon>
        <taxon>Camellia</taxon>
    </lineage>
</organism>
<evidence type="ECO:0000313" key="2">
    <source>
        <dbReference type="Proteomes" id="UP001060215"/>
    </source>
</evidence>
<dbReference type="EMBL" id="CM045764">
    <property type="protein sequence ID" value="KAI8006201.1"/>
    <property type="molecule type" value="Genomic_DNA"/>
</dbReference>
<proteinExistence type="predicted"/>